<dbReference type="EMBL" id="CYSB01000027">
    <property type="protein sequence ID" value="CUH66955.1"/>
    <property type="molecule type" value="Genomic_DNA"/>
</dbReference>
<evidence type="ECO:0000313" key="3">
    <source>
        <dbReference type="EMBL" id="CUH71578.1"/>
    </source>
</evidence>
<accession>A0A0P1FSZ9</accession>
<reference evidence="2 4" key="2">
    <citation type="submission" date="2015-09" db="EMBL/GenBank/DDBJ databases">
        <authorList>
            <person name="Rodrigo-Torres L."/>
            <person name="Arahal D.R."/>
        </authorList>
    </citation>
    <scope>NUCLEOTIDE SEQUENCE [LARGE SCALE GENOMIC DNA]</scope>
    <source>
        <strain evidence="2 4">CECT 5118</strain>
    </source>
</reference>
<evidence type="ECO:0000313" key="4">
    <source>
        <dbReference type="Proteomes" id="UP000051086"/>
    </source>
</evidence>
<dbReference type="Proteomes" id="UP000051887">
    <property type="component" value="Unassembled WGS sequence"/>
</dbReference>
<evidence type="ECO:0000313" key="2">
    <source>
        <dbReference type="EMBL" id="CUH66955.1"/>
    </source>
</evidence>
<dbReference type="Proteomes" id="UP000051086">
    <property type="component" value="Unassembled WGS sequence"/>
</dbReference>
<sequence>MALLNFRKREDRPTNPVNPQMEAFLQGYSIEVMPRTAAKIDNFRDLLPEGTRVYIAHIGGTPIEDMVETAARLSDDGYNVMPHFPARIIKDAATLEDWINRYQSEAGVKQALLLAGGVANPVGEFHSSMQLMETGLFDKAGFTHLHVAGHPEGNKDIDPDGSDKMVMEALRWKQAFNDRTDASIALATQFAFDADPIIDWANRLTAEGITLPIHIGIAGPAKLQTLIKFAIACGVGPSLSVLQKRAMDVTKLLLPYEPTDVLTKLAAHKAANPDFNITNVHFFPLGGIKTNANWAIDNGGAAAVPANLAAEAAVSQ</sequence>
<keyword evidence="1" id="KW-0560">Oxidoreductase</keyword>
<proteinExistence type="predicted"/>
<reference evidence="3 5" key="1">
    <citation type="submission" date="2015-09" db="EMBL/GenBank/DDBJ databases">
        <authorList>
            <consortium name="Swine Surveillance"/>
        </authorList>
    </citation>
    <scope>NUCLEOTIDE SEQUENCE [LARGE SCALE GENOMIC DNA]</scope>
    <source>
        <strain evidence="3 5">5120</strain>
    </source>
</reference>
<dbReference type="SUPFAM" id="SSF51730">
    <property type="entry name" value="FAD-linked oxidoreductase"/>
    <property type="match status" value="1"/>
</dbReference>
<dbReference type="EMBL" id="CYSC01000021">
    <property type="protein sequence ID" value="CUH71578.1"/>
    <property type="molecule type" value="Genomic_DNA"/>
</dbReference>
<name>A0A0P1FSZ9_9RHOB</name>
<evidence type="ECO:0000313" key="5">
    <source>
        <dbReference type="Proteomes" id="UP000051887"/>
    </source>
</evidence>
<dbReference type="RefSeq" id="WP_058242882.1">
    <property type="nucleotide sequence ID" value="NZ_CYSB01000027.1"/>
</dbReference>
<organism evidence="3 5">
    <name type="scientific">Thalassovita autumnalis</name>
    <dbReference type="NCBI Taxonomy" id="2072972"/>
    <lineage>
        <taxon>Bacteria</taxon>
        <taxon>Pseudomonadati</taxon>
        <taxon>Pseudomonadota</taxon>
        <taxon>Alphaproteobacteria</taxon>
        <taxon>Rhodobacterales</taxon>
        <taxon>Roseobacteraceae</taxon>
        <taxon>Thalassovita</taxon>
    </lineage>
</organism>
<keyword evidence="4" id="KW-1185">Reference proteome</keyword>
<evidence type="ECO:0008006" key="6">
    <source>
        <dbReference type="Google" id="ProtNLM"/>
    </source>
</evidence>
<dbReference type="OrthoDB" id="9812555at2"/>
<evidence type="ECO:0000256" key="1">
    <source>
        <dbReference type="ARBA" id="ARBA00023002"/>
    </source>
</evidence>
<protein>
    <recommendedName>
        <fullName evidence="6">5,10-methylenetetrahydrofolate reductase</fullName>
    </recommendedName>
</protein>
<gene>
    <name evidence="2" type="ORF">TL5118_01975</name>
    <name evidence="3" type="ORF">TL5120_01367</name>
</gene>
<dbReference type="GO" id="GO:0016491">
    <property type="term" value="F:oxidoreductase activity"/>
    <property type="evidence" value="ECO:0007669"/>
    <property type="project" value="UniProtKB-KW"/>
</dbReference>
<dbReference type="AlphaFoldDB" id="A0A0P1FSZ9"/>
<dbReference type="InterPro" id="IPR029041">
    <property type="entry name" value="FAD-linked_oxidoreductase-like"/>
</dbReference>
<dbReference type="Gene3D" id="3.20.20.220">
    <property type="match status" value="1"/>
</dbReference>